<proteinExistence type="predicted"/>
<gene>
    <name evidence="1" type="ORF">IRI77_17850</name>
</gene>
<dbReference type="Proteomes" id="UP000593892">
    <property type="component" value="Chromosome"/>
</dbReference>
<protein>
    <submittedName>
        <fullName evidence="1">Uncharacterized protein</fullName>
    </submittedName>
</protein>
<sequence>MMSRKAAACLVAMVRPSLVLLRFMFGPILTLAFSGINNRIARKDEDCLLQDVQGSLSFLFEEYGGRVIPSDDVPFPPGFDYAFVTVSLGGFLLRFVRGRGELGVCLAPEFARSDWQELPIVLNVIMKKDGTQPGEIQDLWDVARELRPHMRDLIALFSPLQFTALKCKLEDEVYAPARTATEKMESRINRRLYGR</sequence>
<dbReference type="EMBL" id="CP063849">
    <property type="protein sequence ID" value="QOY91731.1"/>
    <property type="molecule type" value="Genomic_DNA"/>
</dbReference>
<keyword evidence="2" id="KW-1185">Reference proteome</keyword>
<accession>A0A7S7SPL5</accession>
<dbReference type="AlphaFoldDB" id="A0A7S7SPL5"/>
<organism evidence="1 2">
    <name type="scientific">Paludibaculum fermentans</name>
    <dbReference type="NCBI Taxonomy" id="1473598"/>
    <lineage>
        <taxon>Bacteria</taxon>
        <taxon>Pseudomonadati</taxon>
        <taxon>Acidobacteriota</taxon>
        <taxon>Terriglobia</taxon>
        <taxon>Bryobacterales</taxon>
        <taxon>Bryobacteraceae</taxon>
        <taxon>Paludibaculum</taxon>
    </lineage>
</organism>
<evidence type="ECO:0000313" key="2">
    <source>
        <dbReference type="Proteomes" id="UP000593892"/>
    </source>
</evidence>
<dbReference type="KEGG" id="pfer:IRI77_17850"/>
<name>A0A7S7SPL5_PALFE</name>
<evidence type="ECO:0000313" key="1">
    <source>
        <dbReference type="EMBL" id="QOY91731.1"/>
    </source>
</evidence>
<reference evidence="1 2" key="1">
    <citation type="submission" date="2020-10" db="EMBL/GenBank/DDBJ databases">
        <title>Complete genome sequence of Paludibaculum fermentans P105T, a facultatively anaerobic acidobacterium capable of dissimilatory Fe(III) reduction.</title>
        <authorList>
            <person name="Dedysh S.N."/>
            <person name="Beletsky A.V."/>
            <person name="Kulichevskaya I.S."/>
            <person name="Mardanov A.V."/>
            <person name="Ravin N.V."/>
        </authorList>
    </citation>
    <scope>NUCLEOTIDE SEQUENCE [LARGE SCALE GENOMIC DNA]</scope>
    <source>
        <strain evidence="1 2">P105</strain>
    </source>
</reference>
<dbReference type="RefSeq" id="WP_194453385.1">
    <property type="nucleotide sequence ID" value="NZ_CP063849.1"/>
</dbReference>